<dbReference type="PROSITE" id="PS00923">
    <property type="entry name" value="ASP_GLU_RACEMASE_1"/>
    <property type="match status" value="1"/>
</dbReference>
<dbReference type="RefSeq" id="WP_219964606.1">
    <property type="nucleotide sequence ID" value="NZ_JAGFNZ010000002.1"/>
</dbReference>
<dbReference type="InterPro" id="IPR001920">
    <property type="entry name" value="Asp/Glu_race"/>
</dbReference>
<proteinExistence type="inferred from homology"/>
<evidence type="ECO:0000256" key="1">
    <source>
        <dbReference type="ARBA" id="ARBA00007847"/>
    </source>
</evidence>
<dbReference type="NCBIfam" id="TIGR00035">
    <property type="entry name" value="asp_race"/>
    <property type="match status" value="1"/>
</dbReference>
<dbReference type="InterPro" id="IPR015942">
    <property type="entry name" value="Asp/Glu/hydantoin_racemase"/>
</dbReference>
<keyword evidence="2" id="KW-0413">Isomerase</keyword>
<keyword evidence="4" id="KW-1185">Reference proteome</keyword>
<dbReference type="InterPro" id="IPR004380">
    <property type="entry name" value="Asp_race"/>
</dbReference>
<comment type="caution">
    <text evidence="3">The sequence shown here is derived from an EMBL/GenBank/DDBJ whole genome shotgun (WGS) entry which is preliminary data.</text>
</comment>
<sequence>MKTIGLIGGMSWESTVSYYQIINRTVQEKLGGFHSAKCLLYSVDFHEIEKCQEAGDWEKCGEILSSAAKSLEKGGADFIIICTNTMHKVLGQIQSAVSIPVLHIAEVTAEELLQNKIRKVALLGTIYTMEQDFYKEKLREKNLEVLVPEEEDRKIVNHIIFHELCLGVVSEESKAAYLKIIDKLAAKGAQGVILGCTEIGILIQQQDTSIPLFDTTEIHAKRAALYALS</sequence>
<dbReference type="EMBL" id="JAGFNZ010000002">
    <property type="protein sequence ID" value="MBW7572188.1"/>
    <property type="molecule type" value="Genomic_DNA"/>
</dbReference>
<dbReference type="Gene3D" id="3.40.50.1860">
    <property type="match status" value="2"/>
</dbReference>
<dbReference type="PANTHER" id="PTHR21198">
    <property type="entry name" value="GLUTAMATE RACEMASE"/>
    <property type="match status" value="1"/>
</dbReference>
<name>A0ABS7DLJ8_9FIRM</name>
<dbReference type="SUPFAM" id="SSF53681">
    <property type="entry name" value="Aspartate/glutamate racemase"/>
    <property type="match status" value="2"/>
</dbReference>
<dbReference type="Pfam" id="PF01177">
    <property type="entry name" value="Asp_Glu_race"/>
    <property type="match status" value="1"/>
</dbReference>
<organism evidence="3 4">
    <name type="scientific">Caproiciproducens faecalis</name>
    <dbReference type="NCBI Taxonomy" id="2820301"/>
    <lineage>
        <taxon>Bacteria</taxon>
        <taxon>Bacillati</taxon>
        <taxon>Bacillota</taxon>
        <taxon>Clostridia</taxon>
        <taxon>Eubacteriales</taxon>
        <taxon>Acutalibacteraceae</taxon>
        <taxon>Caproiciproducens</taxon>
    </lineage>
</organism>
<evidence type="ECO:0000313" key="3">
    <source>
        <dbReference type="EMBL" id="MBW7572188.1"/>
    </source>
</evidence>
<protein>
    <submittedName>
        <fullName evidence="3">Aspartate/glutamate racemase family protein</fullName>
    </submittedName>
</protein>
<dbReference type="Proteomes" id="UP000719942">
    <property type="component" value="Unassembled WGS sequence"/>
</dbReference>
<accession>A0ABS7DLJ8</accession>
<evidence type="ECO:0000256" key="2">
    <source>
        <dbReference type="ARBA" id="ARBA00023235"/>
    </source>
</evidence>
<gene>
    <name evidence="3" type="ORF">J5W02_05120</name>
</gene>
<dbReference type="InterPro" id="IPR018187">
    <property type="entry name" value="Asp/Glu_racemase_AS_1"/>
</dbReference>
<comment type="similarity">
    <text evidence="1">Belongs to the aspartate/glutamate racemases family.</text>
</comment>
<evidence type="ECO:0000313" key="4">
    <source>
        <dbReference type="Proteomes" id="UP000719942"/>
    </source>
</evidence>
<dbReference type="PANTHER" id="PTHR21198:SF7">
    <property type="entry name" value="ASPARTATE-GLUTAMATE RACEMASE FAMILY"/>
    <property type="match status" value="1"/>
</dbReference>
<reference evidence="3 4" key="1">
    <citation type="submission" date="2021-03" db="EMBL/GenBank/DDBJ databases">
        <title>Caproiciproducens sp. nov. isolated from feces of cow.</title>
        <authorList>
            <person name="Choi J.-Y."/>
        </authorList>
    </citation>
    <scope>NUCLEOTIDE SEQUENCE [LARGE SCALE GENOMIC DNA]</scope>
    <source>
        <strain evidence="3 4">AGMB10547</strain>
    </source>
</reference>